<keyword evidence="1" id="KW-0645">Protease</keyword>
<dbReference type="NCBIfam" id="TIGR02841">
    <property type="entry name" value="spore_YyaC"/>
    <property type="match status" value="1"/>
</dbReference>
<proteinExistence type="predicted"/>
<dbReference type="GO" id="GO:0008233">
    <property type="term" value="F:peptidase activity"/>
    <property type="evidence" value="ECO:0007669"/>
    <property type="project" value="UniProtKB-KW"/>
</dbReference>
<dbReference type="RefSeq" id="WP_173866680.1">
    <property type="nucleotide sequence ID" value="NZ_JAJEQE010000017.1"/>
</dbReference>
<gene>
    <name evidence="1" type="primary">yyaC</name>
    <name evidence="1" type="ORF">LKD42_06720</name>
</gene>
<sequence>MTIMFSSDTICYFNAGSSDTAELLGNYLSKILIKNGFSDIAPVLLCIGSDRVTGDSLGPMVGSALEERYKKSIPVFGTLKMPVHALNLEETIDAIHLHFPDHPLIAVDASFGTKEHLGCITAGKGSLCPGAGVDKNLIAVGDFFVTGIVASFSPFSHLVLQSTRLSAVMPLASQISRGIAHAIDEIAPGYNLSSQIL</sequence>
<evidence type="ECO:0000313" key="1">
    <source>
        <dbReference type="EMBL" id="MCC2148947.1"/>
    </source>
</evidence>
<organism evidence="1 2">
    <name type="scientific">Hominisplanchenecus faecis</name>
    <dbReference type="NCBI Taxonomy" id="2885351"/>
    <lineage>
        <taxon>Bacteria</taxon>
        <taxon>Bacillati</taxon>
        <taxon>Bacillota</taxon>
        <taxon>Clostridia</taxon>
        <taxon>Lachnospirales</taxon>
        <taxon>Lachnospiraceae</taxon>
        <taxon>Hominisplanchenecus</taxon>
    </lineage>
</organism>
<dbReference type="InterPro" id="IPR023430">
    <property type="entry name" value="Pept_HybD-like_dom_sf"/>
</dbReference>
<dbReference type="InterPro" id="IPR009665">
    <property type="entry name" value="YyaC"/>
</dbReference>
<evidence type="ECO:0000313" key="2">
    <source>
        <dbReference type="Proteomes" id="UP001299235"/>
    </source>
</evidence>
<dbReference type="Proteomes" id="UP001299235">
    <property type="component" value="Unassembled WGS sequence"/>
</dbReference>
<dbReference type="Pfam" id="PF06866">
    <property type="entry name" value="DUF1256"/>
    <property type="match status" value="1"/>
</dbReference>
<keyword evidence="2" id="KW-1185">Reference proteome</keyword>
<comment type="caution">
    <text evidence="1">The sequence shown here is derived from an EMBL/GenBank/DDBJ whole genome shotgun (WGS) entry which is preliminary data.</text>
</comment>
<keyword evidence="1" id="KW-0378">Hydrolase</keyword>
<protein>
    <submittedName>
        <fullName evidence="1">Spore protease YyaC</fullName>
    </submittedName>
</protein>
<name>A0ABS8EX00_9FIRM</name>
<dbReference type="SUPFAM" id="SSF53163">
    <property type="entry name" value="HybD-like"/>
    <property type="match status" value="1"/>
</dbReference>
<accession>A0ABS8EX00</accession>
<dbReference type="GO" id="GO:0006508">
    <property type="term" value="P:proteolysis"/>
    <property type="evidence" value="ECO:0007669"/>
    <property type="project" value="UniProtKB-KW"/>
</dbReference>
<reference evidence="1 2" key="1">
    <citation type="submission" date="2021-10" db="EMBL/GenBank/DDBJ databases">
        <title>Anaerobic single-cell dispensing facilitates the cultivation of human gut bacteria.</title>
        <authorList>
            <person name="Afrizal A."/>
        </authorList>
    </citation>
    <scope>NUCLEOTIDE SEQUENCE [LARGE SCALE GENOMIC DNA]</scope>
    <source>
        <strain evidence="1 2">CLA-AA-H246</strain>
    </source>
</reference>
<dbReference type="EMBL" id="JAJEQE010000017">
    <property type="protein sequence ID" value="MCC2148947.1"/>
    <property type="molecule type" value="Genomic_DNA"/>
</dbReference>